<dbReference type="InterPro" id="IPR005528">
    <property type="entry name" value="ChpA-H"/>
</dbReference>
<keyword evidence="10" id="KW-1133">Transmembrane helix</keyword>
<evidence type="ECO:0000256" key="3">
    <source>
        <dbReference type="ARBA" id="ARBA00022525"/>
    </source>
</evidence>
<keyword evidence="10" id="KW-0812">Transmembrane</keyword>
<evidence type="ECO:0000256" key="9">
    <source>
        <dbReference type="SAM" id="MobiDB-lite"/>
    </source>
</evidence>
<dbReference type="RefSeq" id="WP_190035223.1">
    <property type="nucleotide sequence ID" value="NZ_BMWD01000006.1"/>
</dbReference>
<keyword evidence="4 11" id="KW-0732">Signal</keyword>
<keyword evidence="3" id="KW-0964">Secreted</keyword>
<accession>A0A918K9L6</accession>
<reference evidence="14" key="1">
    <citation type="journal article" date="2014" name="Int. J. Syst. Evol. Microbiol.">
        <title>Complete genome sequence of Corynebacterium casei LMG S-19264T (=DSM 44701T), isolated from a smear-ripened cheese.</title>
        <authorList>
            <consortium name="US DOE Joint Genome Institute (JGI-PGF)"/>
            <person name="Walter F."/>
            <person name="Albersmeier A."/>
            <person name="Kalinowski J."/>
            <person name="Ruckert C."/>
        </authorList>
    </citation>
    <scope>NUCLEOTIDE SEQUENCE</scope>
    <source>
        <strain evidence="14">JCM 4956</strain>
    </source>
</reference>
<evidence type="ECO:0000256" key="5">
    <source>
        <dbReference type="ARBA" id="ARBA00022889"/>
    </source>
</evidence>
<reference evidence="14" key="2">
    <citation type="submission" date="2020-09" db="EMBL/GenBank/DDBJ databases">
        <authorList>
            <person name="Sun Q."/>
            <person name="Ohkuma M."/>
        </authorList>
    </citation>
    <scope>NUCLEOTIDE SEQUENCE</scope>
    <source>
        <strain evidence="14">JCM 4956</strain>
    </source>
</reference>
<feature type="region of interest" description="Disordered" evidence="9">
    <location>
        <begin position="206"/>
        <end position="272"/>
    </location>
</feature>
<dbReference type="Pfam" id="PF00746">
    <property type="entry name" value="Gram_pos_anchor"/>
    <property type="match status" value="1"/>
</dbReference>
<evidence type="ECO:0000256" key="4">
    <source>
        <dbReference type="ARBA" id="ARBA00022729"/>
    </source>
</evidence>
<evidence type="ECO:0000256" key="10">
    <source>
        <dbReference type="SAM" id="Phobius"/>
    </source>
</evidence>
<evidence type="ECO:0000256" key="8">
    <source>
        <dbReference type="PROSITE-ProRule" id="PRU01232"/>
    </source>
</evidence>
<evidence type="ECO:0000313" key="14">
    <source>
        <dbReference type="EMBL" id="GGX54301.1"/>
    </source>
</evidence>
<keyword evidence="6 8" id="KW-0034">Amyloid</keyword>
<evidence type="ECO:0000259" key="13">
    <source>
        <dbReference type="PROSITE" id="PS51884"/>
    </source>
</evidence>
<evidence type="ECO:0000256" key="2">
    <source>
        <dbReference type="ARBA" id="ARBA00022512"/>
    </source>
</evidence>
<sequence>MRQTLSKGMVAAAAATSVLSLCGPSAFADSTAEGGAADSPGVLSGNNVQAPVNVPVNACGNTVDVVAALNPAFGNKCANSGSTGRHRKPDGPQRGTPSGHDRGSDRGNGSDRGGGPGRHGGSGHQGGGHHAGPGHQGGGHHGGSGHQGGGRHDGGGSSAHGEAHGSPGVGSGNKGQVPLDVPVNLCGNAVDVVGLLNPVFGNDCGEHRGPKGYGDDTPPSTPPSEPPTMEPPTAEPPGTPPATPPGTPPAVTPPSGTPAPGPRAELPKTGSEGVLAASAAGAGLLLGGAVLYRRGRVASRR</sequence>
<comment type="subcellular location">
    <subcellularLocation>
        <location evidence="1">Secreted</location>
        <location evidence="1">Cell wall</location>
    </subcellularLocation>
</comment>
<feature type="domain" description="Chaplin" evidence="13">
    <location>
        <begin position="166"/>
        <end position="206"/>
    </location>
</feature>
<protein>
    <recommendedName>
        <fullName evidence="16">Chaplin domain-containing protein</fullName>
    </recommendedName>
</protein>
<keyword evidence="10" id="KW-0472">Membrane</keyword>
<dbReference type="NCBIfam" id="TIGR01167">
    <property type="entry name" value="LPXTG_anchor"/>
    <property type="match status" value="1"/>
</dbReference>
<organism evidence="14 15">
    <name type="scientific">Streptomyces fructofermentans</name>
    <dbReference type="NCBI Taxonomy" id="152141"/>
    <lineage>
        <taxon>Bacteria</taxon>
        <taxon>Bacillati</taxon>
        <taxon>Actinomycetota</taxon>
        <taxon>Actinomycetes</taxon>
        <taxon>Kitasatosporales</taxon>
        <taxon>Streptomycetaceae</taxon>
        <taxon>Streptomyces</taxon>
    </lineage>
</organism>
<feature type="region of interest" description="Disordered" evidence="9">
    <location>
        <begin position="78"/>
        <end position="176"/>
    </location>
</feature>
<feature type="chain" id="PRO_5037908119" description="Chaplin domain-containing protein" evidence="11">
    <location>
        <begin position="29"/>
        <end position="301"/>
    </location>
</feature>
<keyword evidence="2" id="KW-0134">Cell wall</keyword>
<feature type="transmembrane region" description="Helical" evidence="10">
    <location>
        <begin position="273"/>
        <end position="292"/>
    </location>
</feature>
<dbReference type="GO" id="GO:0007155">
    <property type="term" value="P:cell adhesion"/>
    <property type="evidence" value="ECO:0007669"/>
    <property type="project" value="UniProtKB-KW"/>
</dbReference>
<dbReference type="Pfam" id="PF03777">
    <property type="entry name" value="ChpA-C"/>
    <property type="match status" value="2"/>
</dbReference>
<dbReference type="InterPro" id="IPR019931">
    <property type="entry name" value="LPXTG_anchor"/>
</dbReference>
<keyword evidence="15" id="KW-1185">Reference proteome</keyword>
<feature type="compositionally biased region" description="Pro residues" evidence="9">
    <location>
        <begin position="219"/>
        <end position="261"/>
    </location>
</feature>
<evidence type="ECO:0000259" key="12">
    <source>
        <dbReference type="PROSITE" id="PS50847"/>
    </source>
</evidence>
<dbReference type="EMBL" id="BMWD01000006">
    <property type="protein sequence ID" value="GGX54301.1"/>
    <property type="molecule type" value="Genomic_DNA"/>
</dbReference>
<evidence type="ECO:0000313" key="15">
    <source>
        <dbReference type="Proteomes" id="UP000645555"/>
    </source>
</evidence>
<feature type="domain" description="Gram-positive cocci surface proteins LPxTG" evidence="12">
    <location>
        <begin position="266"/>
        <end position="301"/>
    </location>
</feature>
<proteinExistence type="predicted"/>
<feature type="compositionally biased region" description="Gly residues" evidence="9">
    <location>
        <begin position="110"/>
        <end position="148"/>
    </location>
</feature>
<dbReference type="PROSITE" id="PS50847">
    <property type="entry name" value="GRAM_POS_ANCHORING"/>
    <property type="match status" value="1"/>
</dbReference>
<evidence type="ECO:0008006" key="16">
    <source>
        <dbReference type="Google" id="ProtNLM"/>
    </source>
</evidence>
<comment type="caution">
    <text evidence="14">The sequence shown here is derived from an EMBL/GenBank/DDBJ whole genome shotgun (WGS) entry which is preliminary data.</text>
</comment>
<keyword evidence="5" id="KW-0130">Cell adhesion</keyword>
<evidence type="ECO:0000256" key="7">
    <source>
        <dbReference type="ARBA" id="ARBA00023088"/>
    </source>
</evidence>
<feature type="signal peptide" evidence="11">
    <location>
        <begin position="1"/>
        <end position="28"/>
    </location>
</feature>
<dbReference type="PROSITE" id="PS51884">
    <property type="entry name" value="CHAPLIN"/>
    <property type="match status" value="2"/>
</dbReference>
<gene>
    <name evidence="14" type="ORF">GCM10010515_21900</name>
</gene>
<evidence type="ECO:0000256" key="11">
    <source>
        <dbReference type="SAM" id="SignalP"/>
    </source>
</evidence>
<keyword evidence="7" id="KW-0572">Peptidoglycan-anchor</keyword>
<dbReference type="Proteomes" id="UP000645555">
    <property type="component" value="Unassembled WGS sequence"/>
</dbReference>
<evidence type="ECO:0000256" key="6">
    <source>
        <dbReference type="ARBA" id="ARBA00023087"/>
    </source>
</evidence>
<feature type="domain" description="Chaplin" evidence="13">
    <location>
        <begin position="39"/>
        <end position="79"/>
    </location>
</feature>
<feature type="compositionally biased region" description="Basic and acidic residues" evidence="9">
    <location>
        <begin position="99"/>
        <end position="109"/>
    </location>
</feature>
<dbReference type="AlphaFoldDB" id="A0A918K9L6"/>
<name>A0A918K9L6_9ACTN</name>
<evidence type="ECO:0000256" key="1">
    <source>
        <dbReference type="ARBA" id="ARBA00004191"/>
    </source>
</evidence>